<dbReference type="AlphaFoldDB" id="A0A4Y2X873"/>
<accession>A0A4Y2X873</accession>
<proteinExistence type="predicted"/>
<comment type="caution">
    <text evidence="2">The sequence shown here is derived from an EMBL/GenBank/DDBJ whole genome shotgun (WGS) entry which is preliminary data.</text>
</comment>
<feature type="region of interest" description="Disordered" evidence="1">
    <location>
        <begin position="17"/>
        <end position="39"/>
    </location>
</feature>
<evidence type="ECO:0000313" key="2">
    <source>
        <dbReference type="EMBL" id="GBO45100.1"/>
    </source>
</evidence>
<evidence type="ECO:0000256" key="1">
    <source>
        <dbReference type="SAM" id="MobiDB-lite"/>
    </source>
</evidence>
<organism evidence="2 3">
    <name type="scientific">Araneus ventricosus</name>
    <name type="common">Orbweaver spider</name>
    <name type="synonym">Epeira ventricosa</name>
    <dbReference type="NCBI Taxonomy" id="182803"/>
    <lineage>
        <taxon>Eukaryota</taxon>
        <taxon>Metazoa</taxon>
        <taxon>Ecdysozoa</taxon>
        <taxon>Arthropoda</taxon>
        <taxon>Chelicerata</taxon>
        <taxon>Arachnida</taxon>
        <taxon>Araneae</taxon>
        <taxon>Araneomorphae</taxon>
        <taxon>Entelegynae</taxon>
        <taxon>Araneoidea</taxon>
        <taxon>Araneidae</taxon>
        <taxon>Araneus</taxon>
    </lineage>
</organism>
<name>A0A4Y2X873_ARAVE</name>
<dbReference type="EMBL" id="BGPR01072105">
    <property type="protein sequence ID" value="GBO45100.1"/>
    <property type="molecule type" value="Genomic_DNA"/>
</dbReference>
<sequence>MPSRLITLGINQFKEPGKNKNWIVDSEDSTDMDSTRTLH</sequence>
<protein>
    <submittedName>
        <fullName evidence="2">Uncharacterized protein</fullName>
    </submittedName>
</protein>
<evidence type="ECO:0000313" key="3">
    <source>
        <dbReference type="Proteomes" id="UP000499080"/>
    </source>
</evidence>
<dbReference type="Proteomes" id="UP000499080">
    <property type="component" value="Unassembled WGS sequence"/>
</dbReference>
<keyword evidence="3" id="KW-1185">Reference proteome</keyword>
<reference evidence="2 3" key="1">
    <citation type="journal article" date="2019" name="Sci. Rep.">
        <title>Orb-weaving spider Araneus ventricosus genome elucidates the spidroin gene catalogue.</title>
        <authorList>
            <person name="Kono N."/>
            <person name="Nakamura H."/>
            <person name="Ohtoshi R."/>
            <person name="Moran D.A.P."/>
            <person name="Shinohara A."/>
            <person name="Yoshida Y."/>
            <person name="Fujiwara M."/>
            <person name="Mori M."/>
            <person name="Tomita M."/>
            <person name="Arakawa K."/>
        </authorList>
    </citation>
    <scope>NUCLEOTIDE SEQUENCE [LARGE SCALE GENOMIC DNA]</scope>
</reference>
<feature type="non-terminal residue" evidence="2">
    <location>
        <position position="39"/>
    </location>
</feature>
<gene>
    <name evidence="2" type="ORF">AVEN_16441_1</name>
</gene>